<name>A0A8I6WVA0_HORVV</name>
<dbReference type="GO" id="GO:0005524">
    <property type="term" value="F:ATP binding"/>
    <property type="evidence" value="ECO:0007669"/>
    <property type="project" value="InterPro"/>
</dbReference>
<dbReference type="GeneID" id="123428486"/>
<feature type="domain" description="Protein kinase" evidence="1">
    <location>
        <begin position="1"/>
        <end position="266"/>
    </location>
</feature>
<reference evidence="2" key="3">
    <citation type="submission" date="2022-01" db="UniProtKB">
        <authorList>
            <consortium name="EnsemblPlants"/>
        </authorList>
    </citation>
    <scope>IDENTIFICATION</scope>
    <source>
        <strain evidence="2">subsp. vulgare</strain>
    </source>
</reference>
<dbReference type="InterPro" id="IPR008271">
    <property type="entry name" value="Ser/Thr_kinase_AS"/>
</dbReference>
<evidence type="ECO:0000313" key="2">
    <source>
        <dbReference type="EnsemblPlants" id="HORVU.MOREX.r3.2HG0214180.1"/>
    </source>
</evidence>
<gene>
    <name evidence="2" type="primary">LOC123428486</name>
</gene>
<dbReference type="PANTHER" id="PTHR45707:SF71">
    <property type="entry name" value="PROTEIN KINASE DOMAIN-CONTAINING PROTEIN"/>
    <property type="match status" value="1"/>
</dbReference>
<dbReference type="KEGG" id="hvg:123428486"/>
<dbReference type="PROSITE" id="PS50011">
    <property type="entry name" value="PROTEIN_KINASE_DOM"/>
    <property type="match status" value="1"/>
</dbReference>
<dbReference type="PANTHER" id="PTHR45707">
    <property type="entry name" value="C2 CALCIUM/LIPID-BINDING PLANT PHOSPHORIBOSYLTRANSFERASE FAMILY PROTEIN"/>
    <property type="match status" value="1"/>
</dbReference>
<organism evidence="2 3">
    <name type="scientific">Hordeum vulgare subsp. vulgare</name>
    <name type="common">Domesticated barley</name>
    <dbReference type="NCBI Taxonomy" id="112509"/>
    <lineage>
        <taxon>Eukaryota</taxon>
        <taxon>Viridiplantae</taxon>
        <taxon>Streptophyta</taxon>
        <taxon>Embryophyta</taxon>
        <taxon>Tracheophyta</taxon>
        <taxon>Spermatophyta</taxon>
        <taxon>Magnoliopsida</taxon>
        <taxon>Liliopsida</taxon>
        <taxon>Poales</taxon>
        <taxon>Poaceae</taxon>
        <taxon>BOP clade</taxon>
        <taxon>Pooideae</taxon>
        <taxon>Triticodae</taxon>
        <taxon>Triticeae</taxon>
        <taxon>Hordeinae</taxon>
        <taxon>Hordeum</taxon>
    </lineage>
</organism>
<accession>A0A8I6WVA0</accession>
<dbReference type="Gene3D" id="1.10.510.10">
    <property type="entry name" value="Transferase(Phosphotransferase) domain 1"/>
    <property type="match status" value="1"/>
</dbReference>
<keyword evidence="3" id="KW-1185">Reference proteome</keyword>
<dbReference type="EnsemblPlants" id="HORVU.MOREX.r3.2HG0214180.1">
    <property type="protein sequence ID" value="HORVU.MOREX.r3.2HG0214180.1"/>
    <property type="gene ID" value="HORVU.MOREX.r3.2HG0214180"/>
</dbReference>
<dbReference type="SMART" id="SM00220">
    <property type="entry name" value="S_TKc"/>
    <property type="match status" value="1"/>
</dbReference>
<dbReference type="InterPro" id="IPR000719">
    <property type="entry name" value="Prot_kinase_dom"/>
</dbReference>
<dbReference type="Gene3D" id="3.30.200.20">
    <property type="entry name" value="Phosphorylase Kinase, domain 1"/>
    <property type="match status" value="1"/>
</dbReference>
<dbReference type="Proteomes" id="UP000011116">
    <property type="component" value="Chromosome 2H"/>
</dbReference>
<dbReference type="RefSeq" id="XP_044968634.1">
    <property type="nucleotide sequence ID" value="XM_045112699.1"/>
</dbReference>
<dbReference type="SMR" id="A0A8I6WVA0"/>
<reference evidence="2" key="2">
    <citation type="submission" date="2020-10" db="EMBL/GenBank/DDBJ databases">
        <authorList>
            <person name="Scholz U."/>
            <person name="Mascher M."/>
            <person name="Fiebig A."/>
        </authorList>
    </citation>
    <scope>NUCLEOTIDE SEQUENCE [LARGE SCALE GENOMIC DNA]</scope>
    <source>
        <strain evidence="2">cv. Morex</strain>
    </source>
</reference>
<dbReference type="SUPFAM" id="SSF56112">
    <property type="entry name" value="Protein kinase-like (PK-like)"/>
    <property type="match status" value="1"/>
</dbReference>
<dbReference type="GO" id="GO:0004672">
    <property type="term" value="F:protein kinase activity"/>
    <property type="evidence" value="ECO:0007669"/>
    <property type="project" value="InterPro"/>
</dbReference>
<dbReference type="Pfam" id="PF00069">
    <property type="entry name" value="Pkinase"/>
    <property type="match status" value="1"/>
</dbReference>
<sequence length="268" mass="30379">MIAVKRIISPFMPGPQKQFNSEVCHLMLLKHPNIVTFVGYCCETKNECVEHDGKYVLAELVEMLLCFEYLPNGSLDKYLSDESSGLDWSTRYKIIEGICYGLCHLHEQMGRHIVHLDLKPANILLDGSMVPKIADFGLSRLLDEQQTICTSSRDGTLGYMAPEFLHGGTITQKSDIFSLGVIIMGVVTGHRDYPDVSRTPLDEFIKLVLEKWRNVLHRSLGCGSLDTYCEQIKRCIKTSLICVNPERNKRPRIMKIINMLQGSETIEL</sequence>
<dbReference type="Gramene" id="HORVU.MOREX.r2.2HG0178070.1">
    <property type="protein sequence ID" value="HORVU.MOREX.r2.2HG0178070.1"/>
    <property type="gene ID" value="HORVU.MOREX.r2.2HG0178070"/>
</dbReference>
<evidence type="ECO:0000259" key="1">
    <source>
        <dbReference type="PROSITE" id="PS50011"/>
    </source>
</evidence>
<dbReference type="FunFam" id="1.10.510.10:FF:000870">
    <property type="entry name" value="OSJNBa0016N04.16-like protein"/>
    <property type="match status" value="1"/>
</dbReference>
<dbReference type="OrthoDB" id="666115at2759"/>
<protein>
    <recommendedName>
        <fullName evidence="1">Protein kinase domain-containing protein</fullName>
    </recommendedName>
</protein>
<dbReference type="AlphaFoldDB" id="A0A8I6WVA0"/>
<dbReference type="InterPro" id="IPR011009">
    <property type="entry name" value="Kinase-like_dom_sf"/>
</dbReference>
<evidence type="ECO:0000313" key="3">
    <source>
        <dbReference type="Proteomes" id="UP000011116"/>
    </source>
</evidence>
<dbReference type="PIRSF" id="PIRSF000654">
    <property type="entry name" value="Integrin-linked_kinase"/>
    <property type="match status" value="1"/>
</dbReference>
<dbReference type="Gramene" id="HORVU.MOREX.r3.2HG0214180.1">
    <property type="protein sequence ID" value="HORVU.MOREX.r3.2HG0214180.1"/>
    <property type="gene ID" value="HORVU.MOREX.r3.2HG0214180"/>
</dbReference>
<reference evidence="3" key="1">
    <citation type="journal article" date="2012" name="Nature">
        <title>A physical, genetic and functional sequence assembly of the barley genome.</title>
        <authorList>
            <consortium name="The International Barley Genome Sequencing Consortium"/>
            <person name="Mayer K.F."/>
            <person name="Waugh R."/>
            <person name="Brown J.W."/>
            <person name="Schulman A."/>
            <person name="Langridge P."/>
            <person name="Platzer M."/>
            <person name="Fincher G.B."/>
            <person name="Muehlbauer G.J."/>
            <person name="Sato K."/>
            <person name="Close T.J."/>
            <person name="Wise R.P."/>
            <person name="Stein N."/>
        </authorList>
    </citation>
    <scope>NUCLEOTIDE SEQUENCE [LARGE SCALE GENOMIC DNA]</scope>
    <source>
        <strain evidence="3">cv. Morex</strain>
    </source>
</reference>
<dbReference type="PROSITE" id="PS00108">
    <property type="entry name" value="PROTEIN_KINASE_ST"/>
    <property type="match status" value="1"/>
</dbReference>
<proteinExistence type="predicted"/>